<accession>A0AAV4MSZ6</accession>
<reference evidence="2 3" key="1">
    <citation type="submission" date="2021-06" db="EMBL/GenBank/DDBJ databases">
        <title>Caerostris extrusa draft genome.</title>
        <authorList>
            <person name="Kono N."/>
            <person name="Arakawa K."/>
        </authorList>
    </citation>
    <scope>NUCLEOTIDE SEQUENCE [LARGE SCALE GENOMIC DNA]</scope>
</reference>
<name>A0AAV4MSZ6_CAEEX</name>
<dbReference type="AlphaFoldDB" id="A0AAV4MSZ6"/>
<organism evidence="2 3">
    <name type="scientific">Caerostris extrusa</name>
    <name type="common">Bark spider</name>
    <name type="synonym">Caerostris bankana</name>
    <dbReference type="NCBI Taxonomy" id="172846"/>
    <lineage>
        <taxon>Eukaryota</taxon>
        <taxon>Metazoa</taxon>
        <taxon>Ecdysozoa</taxon>
        <taxon>Arthropoda</taxon>
        <taxon>Chelicerata</taxon>
        <taxon>Arachnida</taxon>
        <taxon>Araneae</taxon>
        <taxon>Araneomorphae</taxon>
        <taxon>Entelegynae</taxon>
        <taxon>Araneoidea</taxon>
        <taxon>Araneidae</taxon>
        <taxon>Caerostris</taxon>
    </lineage>
</organism>
<dbReference type="EMBL" id="BPLR01002461">
    <property type="protein sequence ID" value="GIX73994.1"/>
    <property type="molecule type" value="Genomic_DNA"/>
</dbReference>
<proteinExistence type="predicted"/>
<evidence type="ECO:0000313" key="2">
    <source>
        <dbReference type="EMBL" id="GIX73994.1"/>
    </source>
</evidence>
<feature type="chain" id="PRO_5043674594" evidence="1">
    <location>
        <begin position="18"/>
        <end position="87"/>
    </location>
</feature>
<evidence type="ECO:0000256" key="1">
    <source>
        <dbReference type="SAM" id="SignalP"/>
    </source>
</evidence>
<evidence type="ECO:0000313" key="3">
    <source>
        <dbReference type="Proteomes" id="UP001054945"/>
    </source>
</evidence>
<protein>
    <submittedName>
        <fullName evidence="2">Uncharacterized protein</fullName>
    </submittedName>
</protein>
<sequence>MIAKILLLVCLSAVAYASHHGHHEEHHHHHPQPYKFGYEIKDHHGSQHRHEHGDGHGHVQEAMASLITGEFTEKFTTWLTSKDSELL</sequence>
<keyword evidence="1" id="KW-0732">Signal</keyword>
<comment type="caution">
    <text evidence="2">The sequence shown here is derived from an EMBL/GenBank/DDBJ whole genome shotgun (WGS) entry which is preliminary data.</text>
</comment>
<feature type="signal peptide" evidence="1">
    <location>
        <begin position="1"/>
        <end position="17"/>
    </location>
</feature>
<gene>
    <name evidence="2" type="ORF">CEXT_229911</name>
</gene>
<keyword evidence="3" id="KW-1185">Reference proteome</keyword>
<dbReference type="Proteomes" id="UP001054945">
    <property type="component" value="Unassembled WGS sequence"/>
</dbReference>